<dbReference type="Pfam" id="PF02518">
    <property type="entry name" value="HATPase_c"/>
    <property type="match status" value="1"/>
</dbReference>
<dbReference type="SUPFAM" id="SSF47384">
    <property type="entry name" value="Homodimeric domain of signal transducing histidine kinase"/>
    <property type="match status" value="1"/>
</dbReference>
<feature type="domain" description="HAMP" evidence="13">
    <location>
        <begin position="188"/>
        <end position="241"/>
    </location>
</feature>
<keyword evidence="15" id="KW-1185">Reference proteome</keyword>
<keyword evidence="9" id="KW-0902">Two-component regulatory system</keyword>
<dbReference type="InterPro" id="IPR050428">
    <property type="entry name" value="TCS_sensor_his_kinase"/>
</dbReference>
<dbReference type="SMART" id="SM00387">
    <property type="entry name" value="HATPase_c"/>
    <property type="match status" value="1"/>
</dbReference>
<feature type="domain" description="Histidine kinase" evidence="12">
    <location>
        <begin position="249"/>
        <end position="458"/>
    </location>
</feature>
<evidence type="ECO:0000256" key="1">
    <source>
        <dbReference type="ARBA" id="ARBA00000085"/>
    </source>
</evidence>
<dbReference type="Gene3D" id="6.10.340.10">
    <property type="match status" value="1"/>
</dbReference>
<dbReference type="InterPro" id="IPR003661">
    <property type="entry name" value="HisK_dim/P_dom"/>
</dbReference>
<dbReference type="EC" id="2.7.13.3" evidence="3"/>
<dbReference type="Pfam" id="PF00672">
    <property type="entry name" value="HAMP"/>
    <property type="match status" value="1"/>
</dbReference>
<dbReference type="CDD" id="cd06225">
    <property type="entry name" value="HAMP"/>
    <property type="match status" value="1"/>
</dbReference>
<feature type="transmembrane region" description="Helical" evidence="11">
    <location>
        <begin position="21"/>
        <end position="43"/>
    </location>
</feature>
<dbReference type="CDD" id="cd00075">
    <property type="entry name" value="HATPase"/>
    <property type="match status" value="1"/>
</dbReference>
<dbReference type="InterPro" id="IPR003594">
    <property type="entry name" value="HATPase_dom"/>
</dbReference>
<dbReference type="InterPro" id="IPR003660">
    <property type="entry name" value="HAMP_dom"/>
</dbReference>
<dbReference type="InterPro" id="IPR005467">
    <property type="entry name" value="His_kinase_dom"/>
</dbReference>
<dbReference type="EMBL" id="JAHCLR010000017">
    <property type="protein sequence ID" value="MBS9534018.1"/>
    <property type="molecule type" value="Genomic_DNA"/>
</dbReference>
<dbReference type="PROSITE" id="PS50109">
    <property type="entry name" value="HIS_KIN"/>
    <property type="match status" value="1"/>
</dbReference>
<dbReference type="Gene3D" id="1.10.287.130">
    <property type="match status" value="1"/>
</dbReference>
<accession>A0ABS5RI87</accession>
<evidence type="ECO:0000256" key="9">
    <source>
        <dbReference type="ARBA" id="ARBA00023012"/>
    </source>
</evidence>
<dbReference type="SUPFAM" id="SSF158472">
    <property type="entry name" value="HAMP domain-like"/>
    <property type="match status" value="1"/>
</dbReference>
<evidence type="ECO:0000256" key="11">
    <source>
        <dbReference type="SAM" id="Phobius"/>
    </source>
</evidence>
<dbReference type="SMART" id="SM00304">
    <property type="entry name" value="HAMP"/>
    <property type="match status" value="1"/>
</dbReference>
<gene>
    <name evidence="14" type="ORF">KIH27_10520</name>
</gene>
<keyword evidence="4" id="KW-0597">Phosphoprotein</keyword>
<protein>
    <recommendedName>
        <fullName evidence="3">histidine kinase</fullName>
        <ecNumber evidence="3">2.7.13.3</ecNumber>
    </recommendedName>
</protein>
<evidence type="ECO:0000256" key="6">
    <source>
        <dbReference type="ARBA" id="ARBA00022692"/>
    </source>
</evidence>
<dbReference type="PANTHER" id="PTHR45436:SF5">
    <property type="entry name" value="SENSOR HISTIDINE KINASE TRCS"/>
    <property type="match status" value="1"/>
</dbReference>
<dbReference type="CDD" id="cd00082">
    <property type="entry name" value="HisKA"/>
    <property type="match status" value="1"/>
</dbReference>
<comment type="caution">
    <text evidence="14">The sequence shown here is derived from an EMBL/GenBank/DDBJ whole genome shotgun (WGS) entry which is preliminary data.</text>
</comment>
<reference evidence="14 15" key="1">
    <citation type="submission" date="2021-05" db="EMBL/GenBank/DDBJ databases">
        <title>Mycobacterium acidophilum sp. nov., an extremely acid-tolerant member of the genus Mycobacterium.</title>
        <authorList>
            <person name="Xia J."/>
        </authorList>
    </citation>
    <scope>NUCLEOTIDE SEQUENCE [LARGE SCALE GENOMIC DNA]</scope>
    <source>
        <strain evidence="14 15">M1</strain>
    </source>
</reference>
<dbReference type="Gene3D" id="3.30.565.10">
    <property type="entry name" value="Histidine kinase-like ATPase, C-terminal domain"/>
    <property type="match status" value="1"/>
</dbReference>
<evidence type="ECO:0000256" key="4">
    <source>
        <dbReference type="ARBA" id="ARBA00022553"/>
    </source>
</evidence>
<evidence type="ECO:0000259" key="12">
    <source>
        <dbReference type="PROSITE" id="PS50109"/>
    </source>
</evidence>
<organism evidence="14 15">
    <name type="scientific">Mycolicibacter acidiphilus</name>
    <dbReference type="NCBI Taxonomy" id="2835306"/>
    <lineage>
        <taxon>Bacteria</taxon>
        <taxon>Bacillati</taxon>
        <taxon>Actinomycetota</taxon>
        <taxon>Actinomycetes</taxon>
        <taxon>Mycobacteriales</taxon>
        <taxon>Mycobacteriaceae</taxon>
        <taxon>Mycolicibacter</taxon>
    </lineage>
</organism>
<keyword evidence="8 11" id="KW-1133">Transmembrane helix</keyword>
<sequence length="472" mass="48726">MRGLRQRCVRLFAGVRTRSALAAAVVMALCLAVAGGILLLVLYRSLESTAQTAAGLRAERIAVALRADDLDDLDSTLLATDGQIGAVQIIGAAGLIRAASNGAPRSPLAAVSVASGQAHYLGRVKTAAGAEYWVSARGATADGEPVTILVAVNREPVESIVTKVGVLLAVGAPVLIGLVAVATYRLTGAALTPVEAIRARVASISSTDLSQRVPVPATGDEIAQLAATMNAMLARLERGRAAQLRLVGDVSHELRSPLATISTALELAAGRPDLLDADLIDGSLLPEARRMNRLIEDLLLLARSDEGVLGLRREDVDVDDLLLAEVTRLTSLGPVHPVACIQPCRTVGDRAALARVIRNLVDNAARHAAGTVTLDCHPEPGRVVISVADDGPGIPAADRERVFERFVRLDAARTRAAGGSGLGLAIVDGVVRSHGGTVTVGDGPDGGAVFTVVLPQADSAGDDQGSVSETSR</sequence>
<dbReference type="PROSITE" id="PS50885">
    <property type="entry name" value="HAMP"/>
    <property type="match status" value="1"/>
</dbReference>
<evidence type="ECO:0000259" key="13">
    <source>
        <dbReference type="PROSITE" id="PS50885"/>
    </source>
</evidence>
<keyword evidence="10 11" id="KW-0472">Membrane</keyword>
<name>A0ABS5RI87_9MYCO</name>
<dbReference type="Pfam" id="PF00512">
    <property type="entry name" value="HisKA"/>
    <property type="match status" value="1"/>
</dbReference>
<dbReference type="InterPro" id="IPR036097">
    <property type="entry name" value="HisK_dim/P_sf"/>
</dbReference>
<evidence type="ECO:0000256" key="8">
    <source>
        <dbReference type="ARBA" id="ARBA00022989"/>
    </source>
</evidence>
<dbReference type="PRINTS" id="PR00344">
    <property type="entry name" value="BCTRLSENSOR"/>
</dbReference>
<dbReference type="RefSeq" id="WP_214092898.1">
    <property type="nucleotide sequence ID" value="NZ_JAHCLR010000017.1"/>
</dbReference>
<evidence type="ECO:0000256" key="7">
    <source>
        <dbReference type="ARBA" id="ARBA00022777"/>
    </source>
</evidence>
<dbReference type="InterPro" id="IPR004358">
    <property type="entry name" value="Sig_transdc_His_kin-like_C"/>
</dbReference>
<evidence type="ECO:0000313" key="15">
    <source>
        <dbReference type="Proteomes" id="UP001519535"/>
    </source>
</evidence>
<dbReference type="Proteomes" id="UP001519535">
    <property type="component" value="Unassembled WGS sequence"/>
</dbReference>
<evidence type="ECO:0000256" key="5">
    <source>
        <dbReference type="ARBA" id="ARBA00022679"/>
    </source>
</evidence>
<evidence type="ECO:0000256" key="10">
    <source>
        <dbReference type="ARBA" id="ARBA00023136"/>
    </source>
</evidence>
<proteinExistence type="predicted"/>
<dbReference type="InterPro" id="IPR036890">
    <property type="entry name" value="HATPase_C_sf"/>
</dbReference>
<dbReference type="SMART" id="SM00388">
    <property type="entry name" value="HisKA"/>
    <property type="match status" value="1"/>
</dbReference>
<keyword evidence="5" id="KW-0808">Transferase</keyword>
<keyword evidence="7" id="KW-0418">Kinase</keyword>
<dbReference type="PANTHER" id="PTHR45436">
    <property type="entry name" value="SENSOR HISTIDINE KINASE YKOH"/>
    <property type="match status" value="1"/>
</dbReference>
<comment type="subcellular location">
    <subcellularLocation>
        <location evidence="2">Cell membrane</location>
    </subcellularLocation>
</comment>
<evidence type="ECO:0000313" key="14">
    <source>
        <dbReference type="EMBL" id="MBS9534018.1"/>
    </source>
</evidence>
<dbReference type="SUPFAM" id="SSF55874">
    <property type="entry name" value="ATPase domain of HSP90 chaperone/DNA topoisomerase II/histidine kinase"/>
    <property type="match status" value="1"/>
</dbReference>
<comment type="catalytic activity">
    <reaction evidence="1">
        <text>ATP + protein L-histidine = ADP + protein N-phospho-L-histidine.</text>
        <dbReference type="EC" id="2.7.13.3"/>
    </reaction>
</comment>
<keyword evidence="6 11" id="KW-0812">Transmembrane</keyword>
<evidence type="ECO:0000256" key="2">
    <source>
        <dbReference type="ARBA" id="ARBA00004236"/>
    </source>
</evidence>
<evidence type="ECO:0000256" key="3">
    <source>
        <dbReference type="ARBA" id="ARBA00012438"/>
    </source>
</evidence>